<feature type="domain" description="Peptidase S1" evidence="3">
    <location>
        <begin position="1"/>
        <end position="103"/>
    </location>
</feature>
<comment type="caution">
    <text evidence="4">The sequence shown here is derived from an EMBL/GenBank/DDBJ whole genome shotgun (WGS) entry which is preliminary data.</text>
</comment>
<dbReference type="GO" id="GO:0006508">
    <property type="term" value="P:proteolysis"/>
    <property type="evidence" value="ECO:0007669"/>
    <property type="project" value="InterPro"/>
</dbReference>
<dbReference type="Gene3D" id="2.40.10.10">
    <property type="entry name" value="Trypsin-like serine proteases"/>
    <property type="match status" value="1"/>
</dbReference>
<feature type="non-terminal residue" evidence="4">
    <location>
        <position position="120"/>
    </location>
</feature>
<proteinExistence type="inferred from homology"/>
<accession>A0AAN5D6P3</accession>
<dbReference type="GO" id="GO:0004252">
    <property type="term" value="F:serine-type endopeptidase activity"/>
    <property type="evidence" value="ECO:0007669"/>
    <property type="project" value="InterPro"/>
</dbReference>
<dbReference type="InterPro" id="IPR051487">
    <property type="entry name" value="Ser/Thr_Proteases_Immune/Dev"/>
</dbReference>
<dbReference type="SUPFAM" id="SSF50494">
    <property type="entry name" value="Trypsin-like serine proteases"/>
    <property type="match status" value="1"/>
</dbReference>
<dbReference type="PANTHER" id="PTHR24256">
    <property type="entry name" value="TRYPTASE-RELATED"/>
    <property type="match status" value="1"/>
</dbReference>
<dbReference type="EMBL" id="BTRK01000006">
    <property type="protein sequence ID" value="GMR56604.1"/>
    <property type="molecule type" value="Genomic_DNA"/>
</dbReference>
<sequence length="120" mass="13302">MPIVRRDICNLRWAEESVNSGYQKDVFLHQFASIDVICAGSMGHAVAQGDSGGPLMMKAADDRWFQIGIASFGNPNKFIEADISPNIFTDIRPYCDWITETTGGEASCQEEEVKLEDVKV</sequence>
<evidence type="ECO:0000313" key="4">
    <source>
        <dbReference type="EMBL" id="GMR56604.1"/>
    </source>
</evidence>
<protein>
    <recommendedName>
        <fullName evidence="3">Peptidase S1 domain-containing protein</fullName>
    </recommendedName>
</protein>
<evidence type="ECO:0000256" key="1">
    <source>
        <dbReference type="ARBA" id="ARBA00023157"/>
    </source>
</evidence>
<keyword evidence="1" id="KW-1015">Disulfide bond</keyword>
<name>A0AAN5D6P3_9BILA</name>
<reference evidence="5" key="1">
    <citation type="submission" date="2022-10" db="EMBL/GenBank/DDBJ databases">
        <title>Genome assembly of Pristionchus species.</title>
        <authorList>
            <person name="Yoshida K."/>
            <person name="Sommer R.J."/>
        </authorList>
    </citation>
    <scope>NUCLEOTIDE SEQUENCE [LARGE SCALE GENOMIC DNA]</scope>
    <source>
        <strain evidence="5">RS5460</strain>
    </source>
</reference>
<evidence type="ECO:0000313" key="5">
    <source>
        <dbReference type="Proteomes" id="UP001328107"/>
    </source>
</evidence>
<dbReference type="InterPro" id="IPR001254">
    <property type="entry name" value="Trypsin_dom"/>
</dbReference>
<comment type="similarity">
    <text evidence="2">Belongs to the peptidase S1 family. CLIP subfamily.</text>
</comment>
<dbReference type="Pfam" id="PF00089">
    <property type="entry name" value="Trypsin"/>
    <property type="match status" value="1"/>
</dbReference>
<evidence type="ECO:0000259" key="3">
    <source>
        <dbReference type="PROSITE" id="PS50240"/>
    </source>
</evidence>
<dbReference type="Proteomes" id="UP001328107">
    <property type="component" value="Unassembled WGS sequence"/>
</dbReference>
<dbReference type="PROSITE" id="PS00135">
    <property type="entry name" value="TRYPSIN_SER"/>
    <property type="match status" value="1"/>
</dbReference>
<dbReference type="InterPro" id="IPR009003">
    <property type="entry name" value="Peptidase_S1_PA"/>
</dbReference>
<gene>
    <name evidence="4" type="ORF">PMAYCL1PPCAC_26798</name>
</gene>
<dbReference type="PROSITE" id="PS50240">
    <property type="entry name" value="TRYPSIN_DOM"/>
    <property type="match status" value="1"/>
</dbReference>
<organism evidence="4 5">
    <name type="scientific">Pristionchus mayeri</name>
    <dbReference type="NCBI Taxonomy" id="1317129"/>
    <lineage>
        <taxon>Eukaryota</taxon>
        <taxon>Metazoa</taxon>
        <taxon>Ecdysozoa</taxon>
        <taxon>Nematoda</taxon>
        <taxon>Chromadorea</taxon>
        <taxon>Rhabditida</taxon>
        <taxon>Rhabditina</taxon>
        <taxon>Diplogasteromorpha</taxon>
        <taxon>Diplogasteroidea</taxon>
        <taxon>Neodiplogasteridae</taxon>
        <taxon>Pristionchus</taxon>
    </lineage>
</organism>
<keyword evidence="5" id="KW-1185">Reference proteome</keyword>
<dbReference type="InterPro" id="IPR033116">
    <property type="entry name" value="TRYPSIN_SER"/>
</dbReference>
<dbReference type="InterPro" id="IPR043504">
    <property type="entry name" value="Peptidase_S1_PA_chymotrypsin"/>
</dbReference>
<evidence type="ECO:0000256" key="2">
    <source>
        <dbReference type="ARBA" id="ARBA00024195"/>
    </source>
</evidence>
<dbReference type="AlphaFoldDB" id="A0AAN5D6P3"/>